<protein>
    <recommendedName>
        <fullName evidence="4">Large ribosomal subunit protein uL15</fullName>
    </recommendedName>
</protein>
<sequence length="147" mass="15945">METTLHNLKPTPGSRKDIKRLGRGTSSGKGKTAGKGTKGQNARTGGGTRPGFEGGQTPLYRRISKRGFTNFTTTNYSIINLEQIDLIKEHEITPELLFQLKLIRSKKDGIKVLGKGKLTTPKTIKAHKFSKSAITAIEQAGGKAQVI</sequence>
<reference evidence="7 8" key="1">
    <citation type="journal article" date="2022" name="Front. Microbiol.">
        <title>Male-killing mechanisms vary between Spiroplasma species.</title>
        <authorList>
            <person name="Arai H."/>
            <person name="Inoue M."/>
            <person name="Kageyama D."/>
        </authorList>
    </citation>
    <scope>NUCLEOTIDE SEQUENCE [LARGE SCALE GENOMIC DNA]</scope>
    <source>
        <strain evidence="8">sHm</strain>
    </source>
</reference>
<dbReference type="GO" id="GO:0005840">
    <property type="term" value="C:ribosome"/>
    <property type="evidence" value="ECO:0007669"/>
    <property type="project" value="UniProtKB-KW"/>
</dbReference>
<evidence type="ECO:0000256" key="5">
    <source>
        <dbReference type="SAM" id="MobiDB-lite"/>
    </source>
</evidence>
<dbReference type="Proteomes" id="UP001163387">
    <property type="component" value="Chromosome"/>
</dbReference>
<feature type="compositionally biased region" description="Gly residues" evidence="5">
    <location>
        <begin position="25"/>
        <end position="37"/>
    </location>
</feature>
<dbReference type="HAMAP" id="MF_01341">
    <property type="entry name" value="Ribosomal_uL15"/>
    <property type="match status" value="1"/>
</dbReference>
<accession>A0ABM8BYE1</accession>
<dbReference type="Pfam" id="PF00828">
    <property type="entry name" value="Ribosomal_L27A"/>
    <property type="match status" value="1"/>
</dbReference>
<evidence type="ECO:0000313" key="8">
    <source>
        <dbReference type="Proteomes" id="UP001163387"/>
    </source>
</evidence>
<keyword evidence="3 4" id="KW-0687">Ribonucleoprotein</keyword>
<dbReference type="InterPro" id="IPR021131">
    <property type="entry name" value="Ribosomal_uL15/eL18"/>
</dbReference>
<keyword evidence="4" id="KW-0694">RNA-binding</keyword>
<evidence type="ECO:0000256" key="3">
    <source>
        <dbReference type="ARBA" id="ARBA00023274"/>
    </source>
</evidence>
<comment type="function">
    <text evidence="4">Binds to the 23S rRNA.</text>
</comment>
<keyword evidence="4" id="KW-0699">rRNA-binding</keyword>
<dbReference type="InterPro" id="IPR036227">
    <property type="entry name" value="Ribosomal_uL15/eL18_sf"/>
</dbReference>
<dbReference type="RefSeq" id="WP_174480916.1">
    <property type="nucleotide sequence ID" value="NZ_AP026933.1"/>
</dbReference>
<proteinExistence type="inferred from homology"/>
<feature type="compositionally biased region" description="Gly residues" evidence="5">
    <location>
        <begin position="44"/>
        <end position="54"/>
    </location>
</feature>
<dbReference type="SUPFAM" id="SSF52080">
    <property type="entry name" value="Ribosomal proteins L15p and L18e"/>
    <property type="match status" value="1"/>
</dbReference>
<feature type="region of interest" description="Disordered" evidence="5">
    <location>
        <begin position="1"/>
        <end position="59"/>
    </location>
</feature>
<dbReference type="InterPro" id="IPR030878">
    <property type="entry name" value="Ribosomal_uL15"/>
</dbReference>
<keyword evidence="2 4" id="KW-0689">Ribosomal protein</keyword>
<dbReference type="InterPro" id="IPR005749">
    <property type="entry name" value="Ribosomal_uL15_bac-type"/>
</dbReference>
<dbReference type="PANTHER" id="PTHR12934">
    <property type="entry name" value="50S RIBOSOMAL PROTEIN L15"/>
    <property type="match status" value="1"/>
</dbReference>
<feature type="domain" description="Large ribosomal subunit protein uL15/eL18" evidence="6">
    <location>
        <begin position="79"/>
        <end position="144"/>
    </location>
</feature>
<name>A0ABM8BYE1_9MOLU</name>
<organism evidence="7 8">
    <name type="scientific">Spiroplasma ixodetis</name>
    <dbReference type="NCBI Taxonomy" id="2141"/>
    <lineage>
        <taxon>Bacteria</taxon>
        <taxon>Bacillati</taxon>
        <taxon>Mycoplasmatota</taxon>
        <taxon>Mollicutes</taxon>
        <taxon>Entomoplasmatales</taxon>
        <taxon>Spiroplasmataceae</taxon>
        <taxon>Spiroplasma</taxon>
    </lineage>
</organism>
<dbReference type="EMBL" id="AP026933">
    <property type="protein sequence ID" value="BDT04906.1"/>
    <property type="molecule type" value="Genomic_DNA"/>
</dbReference>
<evidence type="ECO:0000313" key="7">
    <source>
        <dbReference type="EMBL" id="BDT04906.1"/>
    </source>
</evidence>
<evidence type="ECO:0000256" key="1">
    <source>
        <dbReference type="ARBA" id="ARBA00007320"/>
    </source>
</evidence>
<dbReference type="NCBIfam" id="TIGR01071">
    <property type="entry name" value="rplO_bact"/>
    <property type="match status" value="1"/>
</dbReference>
<dbReference type="Gene3D" id="3.100.10.10">
    <property type="match status" value="1"/>
</dbReference>
<keyword evidence="8" id="KW-1185">Reference proteome</keyword>
<evidence type="ECO:0000256" key="4">
    <source>
        <dbReference type="HAMAP-Rule" id="MF_01341"/>
    </source>
</evidence>
<comment type="similarity">
    <text evidence="1 4">Belongs to the universal ribosomal protein uL15 family.</text>
</comment>
<comment type="subunit">
    <text evidence="4">Part of the 50S ribosomal subunit.</text>
</comment>
<evidence type="ECO:0000256" key="2">
    <source>
        <dbReference type="ARBA" id="ARBA00022980"/>
    </source>
</evidence>
<gene>
    <name evidence="4 7" type="primary">rplO</name>
    <name evidence="7" type="ORF">SHM_25520</name>
</gene>
<evidence type="ECO:0000259" key="6">
    <source>
        <dbReference type="Pfam" id="PF00828"/>
    </source>
</evidence>
<dbReference type="PANTHER" id="PTHR12934:SF11">
    <property type="entry name" value="LARGE RIBOSOMAL SUBUNIT PROTEIN UL15M"/>
    <property type="match status" value="1"/>
</dbReference>